<dbReference type="PANTHER" id="PTHR47314:SF1">
    <property type="entry name" value="MALTOSE_MALTODEXTRIN TRANSPORT SYSTEM PERMEASE PROTEIN MALF"/>
    <property type="match status" value="1"/>
</dbReference>
<name>A0A6N3AX12_9CLOT</name>
<dbReference type="InterPro" id="IPR000515">
    <property type="entry name" value="MetI-like"/>
</dbReference>
<feature type="transmembrane region" description="Helical" evidence="9">
    <location>
        <begin position="272"/>
        <end position="291"/>
    </location>
</feature>
<dbReference type="GO" id="GO:0015423">
    <property type="term" value="F:ABC-type maltose transporter activity"/>
    <property type="evidence" value="ECO:0007669"/>
    <property type="project" value="TreeGrafter"/>
</dbReference>
<comment type="similarity">
    <text evidence="2">Belongs to the binding-protein-dependent transport system permease family. MalFG subfamily.</text>
</comment>
<feature type="transmembrane region" description="Helical" evidence="9">
    <location>
        <begin position="469"/>
        <end position="489"/>
    </location>
</feature>
<feature type="transmembrane region" description="Helical" evidence="9">
    <location>
        <begin position="598"/>
        <end position="617"/>
    </location>
</feature>
<feature type="transmembrane region" description="Helical" evidence="9">
    <location>
        <begin position="501"/>
        <end position="523"/>
    </location>
</feature>
<sequence length="695" mass="79599">MKTISRYLYDNLDREYERKDLYLKEVATLQEKIKESSKEDKARLNKELQELKKNKSNNIYIKKLNDFKEKERSFLKDLEEKSKSIKITNGTSLKKVDELEIRLFKAYEKEKFYKSYVELTYDAELIYKQSKIEIDQIPQVIEFAKESKRELEEAKIALEKISPEEEKAFKEEFEKYKVQEKKLLKDNIKTVKSRTSEGLISDKAKDESIKRLKRVMKERILVKSFESKKNYYSEIVKNKEHELSRILKQKIKTVNINVSDIRRVVPVEVDKTIPIISFITFLFPGLGQLLNKQYTKAIIMFLATIYIYLIAIPYALGFGNYRGQGIAGLITLAKDAGRLDRSIIFMVEGIVAIVFLAIALILMILSFKDVNKVEKDTIRGVRYRVWCETKQTLSEDGLPYLVSLPALVIIVFIVFVPVMTTILLSFTGMDPQNQAKFGWDAVRNYKMILLGQGMAGSIFWKILGWTIIWTIGATSLGIFLGFALALLLNNERIKGKTFFRSIYLLPWAVPAFITIMFFSILSAPNGALTELLRGIFGPGFQIKNDPFVTKVVLICLQGWLGSSYIFLLATGVLQSINKELYEAADIDGASSFRKLTKITIPLVLFQTAPLLVGQYTFNFNNFSNIYLFNSGGPFNPVSYGNLAGETDILISYIYKLTMENQYQALGAAITILISIALMIVSYIGYRNTDAFRKEK</sequence>
<dbReference type="GO" id="GO:0042956">
    <property type="term" value="P:maltodextrin transmembrane transport"/>
    <property type="evidence" value="ECO:0007669"/>
    <property type="project" value="TreeGrafter"/>
</dbReference>
<feature type="transmembrane region" description="Helical" evidence="9">
    <location>
        <begin position="400"/>
        <end position="426"/>
    </location>
</feature>
<keyword evidence="3 9" id="KW-0813">Transport</keyword>
<dbReference type="CDD" id="cd06261">
    <property type="entry name" value="TM_PBP2"/>
    <property type="match status" value="1"/>
</dbReference>
<dbReference type="Pfam" id="PF00528">
    <property type="entry name" value="BPD_transp_1"/>
    <property type="match status" value="1"/>
</dbReference>
<keyword evidence="10" id="KW-0175">Coiled coil</keyword>
<evidence type="ECO:0000313" key="12">
    <source>
        <dbReference type="EMBL" id="VYT97145.1"/>
    </source>
</evidence>
<evidence type="ECO:0000256" key="2">
    <source>
        <dbReference type="ARBA" id="ARBA00009047"/>
    </source>
</evidence>
<feature type="transmembrane region" description="Helical" evidence="9">
    <location>
        <begin position="342"/>
        <end position="365"/>
    </location>
</feature>
<dbReference type="AlphaFoldDB" id="A0A6N3AX12"/>
<feature type="transmembrane region" description="Helical" evidence="9">
    <location>
        <begin position="551"/>
        <end position="573"/>
    </location>
</feature>
<dbReference type="EMBL" id="CACRTO010000010">
    <property type="protein sequence ID" value="VYT97145.1"/>
    <property type="molecule type" value="Genomic_DNA"/>
</dbReference>
<organism evidence="12">
    <name type="scientific">Clostridium tertium</name>
    <dbReference type="NCBI Taxonomy" id="1559"/>
    <lineage>
        <taxon>Bacteria</taxon>
        <taxon>Bacillati</taxon>
        <taxon>Bacillota</taxon>
        <taxon>Clostridia</taxon>
        <taxon>Eubacteriales</taxon>
        <taxon>Clostridiaceae</taxon>
        <taxon>Clostridium</taxon>
    </lineage>
</organism>
<evidence type="ECO:0000256" key="6">
    <source>
        <dbReference type="ARBA" id="ARBA00022692"/>
    </source>
</evidence>
<dbReference type="Gene3D" id="1.10.3720.10">
    <property type="entry name" value="MetI-like"/>
    <property type="match status" value="1"/>
</dbReference>
<dbReference type="InterPro" id="IPR035906">
    <property type="entry name" value="MetI-like_sf"/>
</dbReference>
<dbReference type="PANTHER" id="PTHR47314">
    <property type="entry name" value="MALTOSE/MALTODEXTRIN TRANSPORT SYSTEM PERMEASE PROTEIN MALF"/>
    <property type="match status" value="1"/>
</dbReference>
<keyword evidence="4" id="KW-1003">Cell membrane</keyword>
<evidence type="ECO:0000256" key="10">
    <source>
        <dbReference type="SAM" id="Coils"/>
    </source>
</evidence>
<feature type="transmembrane region" description="Helical" evidence="9">
    <location>
        <begin position="664"/>
        <end position="685"/>
    </location>
</feature>
<dbReference type="GO" id="GO:1990060">
    <property type="term" value="C:maltose transport complex"/>
    <property type="evidence" value="ECO:0007669"/>
    <property type="project" value="TreeGrafter"/>
</dbReference>
<proteinExistence type="inferred from homology"/>
<accession>A0A6N3AX12</accession>
<keyword evidence="6 9" id="KW-0812">Transmembrane</keyword>
<keyword evidence="5" id="KW-0762">Sugar transport</keyword>
<dbReference type="RefSeq" id="WP_421755441.1">
    <property type="nucleotide sequence ID" value="NZ_CACRTO010000010.1"/>
</dbReference>
<keyword evidence="8 9" id="KW-0472">Membrane</keyword>
<gene>
    <name evidence="12" type="primary">malF</name>
    <name evidence="12" type="ORF">CTLFYP3_01138</name>
</gene>
<feature type="transmembrane region" description="Helical" evidence="9">
    <location>
        <begin position="297"/>
        <end position="321"/>
    </location>
</feature>
<protein>
    <submittedName>
        <fullName evidence="12">Maltose transport system permease protein MalF</fullName>
    </submittedName>
</protein>
<evidence type="ECO:0000256" key="4">
    <source>
        <dbReference type="ARBA" id="ARBA00022475"/>
    </source>
</evidence>
<feature type="domain" description="ABC transmembrane type-1" evidence="11">
    <location>
        <begin position="463"/>
        <end position="684"/>
    </location>
</feature>
<reference evidence="12" key="1">
    <citation type="submission" date="2019-11" db="EMBL/GenBank/DDBJ databases">
        <authorList>
            <person name="Feng L."/>
        </authorList>
    </citation>
    <scope>NUCLEOTIDE SEQUENCE</scope>
    <source>
        <strain evidence="12">CTertiumLFYP3</strain>
    </source>
</reference>
<keyword evidence="7 9" id="KW-1133">Transmembrane helix</keyword>
<dbReference type="PROSITE" id="PS50928">
    <property type="entry name" value="ABC_TM1"/>
    <property type="match status" value="1"/>
</dbReference>
<feature type="coiled-coil region" evidence="10">
    <location>
        <begin position="12"/>
        <end position="58"/>
    </location>
</feature>
<evidence type="ECO:0000256" key="3">
    <source>
        <dbReference type="ARBA" id="ARBA00022448"/>
    </source>
</evidence>
<evidence type="ECO:0000259" key="11">
    <source>
        <dbReference type="PROSITE" id="PS50928"/>
    </source>
</evidence>
<evidence type="ECO:0000256" key="7">
    <source>
        <dbReference type="ARBA" id="ARBA00022989"/>
    </source>
</evidence>
<evidence type="ECO:0000256" key="8">
    <source>
        <dbReference type="ARBA" id="ARBA00023136"/>
    </source>
</evidence>
<evidence type="ECO:0000256" key="1">
    <source>
        <dbReference type="ARBA" id="ARBA00004651"/>
    </source>
</evidence>
<evidence type="ECO:0000256" key="9">
    <source>
        <dbReference type="RuleBase" id="RU363032"/>
    </source>
</evidence>
<dbReference type="SUPFAM" id="SSF161098">
    <property type="entry name" value="MetI-like"/>
    <property type="match status" value="1"/>
</dbReference>
<comment type="subcellular location">
    <subcellularLocation>
        <location evidence="1 9">Cell membrane</location>
        <topology evidence="1 9">Multi-pass membrane protein</topology>
    </subcellularLocation>
</comment>
<evidence type="ECO:0000256" key="5">
    <source>
        <dbReference type="ARBA" id="ARBA00022597"/>
    </source>
</evidence>